<keyword evidence="1" id="KW-1133">Transmembrane helix</keyword>
<dbReference type="RefSeq" id="WP_191622706.1">
    <property type="nucleotide sequence ID" value="NZ_CABVJG010000022.1"/>
</dbReference>
<name>A0A5E7VM74_PSEFL</name>
<accession>A0A5E7VM74</accession>
<dbReference type="AlphaFoldDB" id="A0A5E7VM74"/>
<feature type="transmembrane region" description="Helical" evidence="1">
    <location>
        <begin position="98"/>
        <end position="117"/>
    </location>
</feature>
<dbReference type="Proteomes" id="UP000412311">
    <property type="component" value="Unassembled WGS sequence"/>
</dbReference>
<organism evidence="2 3">
    <name type="scientific">Pseudomonas fluorescens</name>
    <dbReference type="NCBI Taxonomy" id="294"/>
    <lineage>
        <taxon>Bacteria</taxon>
        <taxon>Pseudomonadati</taxon>
        <taxon>Pseudomonadota</taxon>
        <taxon>Gammaproteobacteria</taxon>
        <taxon>Pseudomonadales</taxon>
        <taxon>Pseudomonadaceae</taxon>
        <taxon>Pseudomonas</taxon>
    </lineage>
</organism>
<dbReference type="EMBL" id="CABVJG010000022">
    <property type="protein sequence ID" value="VVQ23772.1"/>
    <property type="molecule type" value="Genomic_DNA"/>
</dbReference>
<evidence type="ECO:0000256" key="1">
    <source>
        <dbReference type="SAM" id="Phobius"/>
    </source>
</evidence>
<protein>
    <submittedName>
        <fullName evidence="2">Uncharacterized protein</fullName>
    </submittedName>
</protein>
<reference evidence="2 3" key="1">
    <citation type="submission" date="2019-09" db="EMBL/GenBank/DDBJ databases">
        <authorList>
            <person name="Chandra G."/>
            <person name="Truman W A."/>
        </authorList>
    </citation>
    <scope>NUCLEOTIDE SEQUENCE [LARGE SCALE GENOMIC DNA]</scope>
    <source>
        <strain evidence="2">PS925</strain>
    </source>
</reference>
<proteinExistence type="predicted"/>
<evidence type="ECO:0000313" key="3">
    <source>
        <dbReference type="Proteomes" id="UP000412311"/>
    </source>
</evidence>
<keyword evidence="1" id="KW-0472">Membrane</keyword>
<evidence type="ECO:0000313" key="2">
    <source>
        <dbReference type="EMBL" id="VVQ23772.1"/>
    </source>
</evidence>
<feature type="transmembrane region" description="Helical" evidence="1">
    <location>
        <begin position="28"/>
        <end position="48"/>
    </location>
</feature>
<keyword evidence="1" id="KW-0812">Transmembrane</keyword>
<gene>
    <name evidence="2" type="ORF">PS925_05376</name>
</gene>
<sequence length="560" mass="63141">MSTEICYRIGCLVALDPSGQKIFGVSEFLAGLALMVLAWTTADVLYRFRIAAAPLPLRKVTFFVVAMIGILTLLTDLWRAEGWLVPKGGILTPTEWQAILGGIYIATFLTWAWYAFIRPPIYAKNNAKHFASALYEVILKGSTAELSVIADELSYSAESLVKHATDFRKTTRSEEDSASKDSKQPPVEVEAYANTLLLLIANRKFCRAIVQSSPGTALAFFQAAGKQQKYGIQIESFSKNLVSEALDYSDSFLYHETDVYESGLLGYHKPLSHAMFSDSRLVEGIGTLLTPDITGQWKWDAPKWQAYCRVVLMVFGDTINRDIWKRSSSLSTALNHIAGAVSDLHRLNEVEKYLRGQVEHEKLRVVIEFICDAVQLLNKKNIPEHLPLRISSSRRFETIYDDVARLAYSVIFSASRVKAPESLCWTIQHNYVWGELAGYKFSGPAGKVIKHKIRRLFHDELRSMDAAPNYKGASLIGYFLNVVGFLPAKYCEGHERVLKMIVRGWMKRNYSSLHLQSPKVAEACLVDGISYEPEHLRLIKTRDVGLFRKKPHIVYIQLSP</sequence>
<feature type="transmembrane region" description="Helical" evidence="1">
    <location>
        <begin position="60"/>
        <end position="78"/>
    </location>
</feature>